<reference evidence="2 3" key="1">
    <citation type="submission" date="2015-09" db="EMBL/GenBank/DDBJ databases">
        <title>Host preference determinants of Valsa canker pathogens revealed by comparative genomics.</title>
        <authorList>
            <person name="Yin Z."/>
            <person name="Huang L."/>
        </authorList>
    </citation>
    <scope>NUCLEOTIDE SEQUENCE [LARGE SCALE GENOMIC DNA]</scope>
    <source>
        <strain evidence="2 3">SXYLt</strain>
    </source>
</reference>
<accession>A0A423XEF2</accession>
<comment type="caution">
    <text evidence="2">The sequence shown here is derived from an EMBL/GenBank/DDBJ whole genome shotgun (WGS) entry which is preliminary data.</text>
</comment>
<dbReference type="EMBL" id="LKEB01000013">
    <property type="protein sequence ID" value="ROW14513.1"/>
    <property type="molecule type" value="Genomic_DNA"/>
</dbReference>
<keyword evidence="3" id="KW-1185">Reference proteome</keyword>
<evidence type="ECO:0000313" key="3">
    <source>
        <dbReference type="Proteomes" id="UP000285146"/>
    </source>
</evidence>
<dbReference type="Proteomes" id="UP000285146">
    <property type="component" value="Unassembled WGS sequence"/>
</dbReference>
<feature type="signal peptide" evidence="1">
    <location>
        <begin position="1"/>
        <end position="21"/>
    </location>
</feature>
<dbReference type="OrthoDB" id="5224438at2759"/>
<proteinExistence type="predicted"/>
<evidence type="ECO:0000313" key="2">
    <source>
        <dbReference type="EMBL" id="ROW14513.1"/>
    </source>
</evidence>
<feature type="chain" id="PRO_5019287434" description="Ecp2 effector protein domain-containing protein" evidence="1">
    <location>
        <begin position="22"/>
        <end position="165"/>
    </location>
</feature>
<dbReference type="InParanoid" id="A0A423XEF2"/>
<keyword evidence="1" id="KW-0732">Signal</keyword>
<protein>
    <recommendedName>
        <fullName evidence="4">Ecp2 effector protein domain-containing protein</fullName>
    </recommendedName>
</protein>
<gene>
    <name evidence="2" type="ORF">VPNG_03156</name>
</gene>
<sequence>MQFSLITILAVVPVLMTAVFAAVMGTRMNKTVDFRGCFDDGEKWTDLGTTEQIYAALDENACDVDTGGWRLGAKIDMCIVVEKTNDFNEDNSFRFSWTITKLPEGKELGNLSHDVCVGFAEQIINSCPHGGVMELMFGPGADGGDIIGAAITADPQQGPSCGTEF</sequence>
<evidence type="ECO:0000256" key="1">
    <source>
        <dbReference type="SAM" id="SignalP"/>
    </source>
</evidence>
<evidence type="ECO:0008006" key="4">
    <source>
        <dbReference type="Google" id="ProtNLM"/>
    </source>
</evidence>
<name>A0A423XEF2_9PEZI</name>
<dbReference type="AlphaFoldDB" id="A0A423XEF2"/>
<organism evidence="2 3">
    <name type="scientific">Cytospora leucostoma</name>
    <dbReference type="NCBI Taxonomy" id="1230097"/>
    <lineage>
        <taxon>Eukaryota</taxon>
        <taxon>Fungi</taxon>
        <taxon>Dikarya</taxon>
        <taxon>Ascomycota</taxon>
        <taxon>Pezizomycotina</taxon>
        <taxon>Sordariomycetes</taxon>
        <taxon>Sordariomycetidae</taxon>
        <taxon>Diaporthales</taxon>
        <taxon>Cytosporaceae</taxon>
        <taxon>Cytospora</taxon>
    </lineage>
</organism>